<comment type="caution">
    <text evidence="11">The sequence shown here is derived from an EMBL/GenBank/DDBJ whole genome shotgun (WGS) entry which is preliminary data.</text>
</comment>
<accession>A0A8J2NS63</accession>
<evidence type="ECO:0000259" key="10">
    <source>
        <dbReference type="PROSITE" id="PS50262"/>
    </source>
</evidence>
<dbReference type="PROSITE" id="PS50262">
    <property type="entry name" value="G_PROTEIN_RECEP_F1_2"/>
    <property type="match status" value="1"/>
</dbReference>
<dbReference type="PANTHER" id="PTHR24243:SF208">
    <property type="entry name" value="PYROKININ-1 RECEPTOR"/>
    <property type="match status" value="1"/>
</dbReference>
<gene>
    <name evidence="11" type="ORF">AFUS01_LOCUS12987</name>
</gene>
<evidence type="ECO:0000256" key="5">
    <source>
        <dbReference type="ARBA" id="ARBA00023040"/>
    </source>
</evidence>
<protein>
    <recommendedName>
        <fullName evidence="10">G-protein coupled receptors family 1 profile domain-containing protein</fullName>
    </recommendedName>
</protein>
<dbReference type="InterPro" id="IPR017452">
    <property type="entry name" value="GPCR_Rhodpsn_7TM"/>
</dbReference>
<comment type="similarity">
    <text evidence="2">Belongs to the G-protein coupled receptor 1 family.</text>
</comment>
<dbReference type="GO" id="GO:0008188">
    <property type="term" value="F:neuropeptide receptor activity"/>
    <property type="evidence" value="ECO:0007669"/>
    <property type="project" value="TreeGrafter"/>
</dbReference>
<dbReference type="InterPro" id="IPR000276">
    <property type="entry name" value="GPCR_Rhodpsn"/>
</dbReference>
<name>A0A8J2NS63_9HEXA</name>
<evidence type="ECO:0000256" key="8">
    <source>
        <dbReference type="ARBA" id="ARBA00023224"/>
    </source>
</evidence>
<evidence type="ECO:0000256" key="4">
    <source>
        <dbReference type="ARBA" id="ARBA00022989"/>
    </source>
</evidence>
<evidence type="ECO:0000256" key="6">
    <source>
        <dbReference type="ARBA" id="ARBA00023136"/>
    </source>
</evidence>
<keyword evidence="12" id="KW-1185">Reference proteome</keyword>
<evidence type="ECO:0000256" key="3">
    <source>
        <dbReference type="ARBA" id="ARBA00022692"/>
    </source>
</evidence>
<proteinExistence type="inferred from homology"/>
<feature type="transmembrane region" description="Helical" evidence="9">
    <location>
        <begin position="247"/>
        <end position="271"/>
    </location>
</feature>
<keyword evidence="8" id="KW-0807">Transducer</keyword>
<dbReference type="Proteomes" id="UP000708208">
    <property type="component" value="Unassembled WGS sequence"/>
</dbReference>
<dbReference type="AlphaFoldDB" id="A0A8J2NS63"/>
<dbReference type="EMBL" id="CAJVCH010103939">
    <property type="protein sequence ID" value="CAG7723932.1"/>
    <property type="molecule type" value="Genomic_DNA"/>
</dbReference>
<dbReference type="PROSITE" id="PS00237">
    <property type="entry name" value="G_PROTEIN_RECEP_F1_1"/>
    <property type="match status" value="1"/>
</dbReference>
<keyword evidence="5" id="KW-0297">G-protein coupled receptor</keyword>
<evidence type="ECO:0000256" key="7">
    <source>
        <dbReference type="ARBA" id="ARBA00023170"/>
    </source>
</evidence>
<evidence type="ECO:0000256" key="9">
    <source>
        <dbReference type="SAM" id="Phobius"/>
    </source>
</evidence>
<dbReference type="Pfam" id="PF00001">
    <property type="entry name" value="7tm_1"/>
    <property type="match status" value="1"/>
</dbReference>
<dbReference type="PANTHER" id="PTHR24243">
    <property type="entry name" value="G-PROTEIN COUPLED RECEPTOR"/>
    <property type="match status" value="1"/>
</dbReference>
<evidence type="ECO:0000313" key="12">
    <source>
        <dbReference type="Proteomes" id="UP000708208"/>
    </source>
</evidence>
<evidence type="ECO:0000256" key="1">
    <source>
        <dbReference type="ARBA" id="ARBA00004141"/>
    </source>
</evidence>
<feature type="transmembrane region" description="Helical" evidence="9">
    <location>
        <begin position="161"/>
        <end position="178"/>
    </location>
</feature>
<evidence type="ECO:0000313" key="11">
    <source>
        <dbReference type="EMBL" id="CAG7723932.1"/>
    </source>
</evidence>
<keyword evidence="6 9" id="KW-0472">Membrane</keyword>
<dbReference type="OrthoDB" id="5950040at2759"/>
<reference evidence="11" key="1">
    <citation type="submission" date="2021-06" db="EMBL/GenBank/DDBJ databases">
        <authorList>
            <person name="Hodson N. C."/>
            <person name="Mongue J. A."/>
            <person name="Jaron S. K."/>
        </authorList>
    </citation>
    <scope>NUCLEOTIDE SEQUENCE</scope>
</reference>
<keyword evidence="3 9" id="KW-0812">Transmembrane</keyword>
<evidence type="ECO:0000256" key="2">
    <source>
        <dbReference type="ARBA" id="ARBA00010663"/>
    </source>
</evidence>
<dbReference type="GO" id="GO:0005886">
    <property type="term" value="C:plasma membrane"/>
    <property type="evidence" value="ECO:0007669"/>
    <property type="project" value="TreeGrafter"/>
</dbReference>
<keyword evidence="4 9" id="KW-1133">Transmembrane helix</keyword>
<feature type="transmembrane region" description="Helical" evidence="9">
    <location>
        <begin position="73"/>
        <end position="101"/>
    </location>
</feature>
<organism evidence="11 12">
    <name type="scientific">Allacma fusca</name>
    <dbReference type="NCBI Taxonomy" id="39272"/>
    <lineage>
        <taxon>Eukaryota</taxon>
        <taxon>Metazoa</taxon>
        <taxon>Ecdysozoa</taxon>
        <taxon>Arthropoda</taxon>
        <taxon>Hexapoda</taxon>
        <taxon>Collembola</taxon>
        <taxon>Symphypleona</taxon>
        <taxon>Sminthuridae</taxon>
        <taxon>Allacma</taxon>
    </lineage>
</organism>
<keyword evidence="7" id="KW-0675">Receptor</keyword>
<feature type="transmembrane region" description="Helical" evidence="9">
    <location>
        <begin position="199"/>
        <end position="219"/>
    </location>
</feature>
<feature type="transmembrane region" description="Helical" evidence="9">
    <location>
        <begin position="113"/>
        <end position="132"/>
    </location>
</feature>
<comment type="subcellular location">
    <subcellularLocation>
        <location evidence="1">Membrane</location>
        <topology evidence="1">Multi-pass membrane protein</topology>
    </subcellularLocation>
</comment>
<feature type="domain" description="G-protein coupled receptors family 1 profile" evidence="10">
    <location>
        <begin position="93"/>
        <end position="304"/>
    </location>
</feature>
<dbReference type="SUPFAM" id="SSF81321">
    <property type="entry name" value="Family A G protein-coupled receptor-like"/>
    <property type="match status" value="1"/>
</dbReference>
<sequence>MASYDGVFISMDGNETNLHESVSGFFNDTDDIPENSPILSSGGGGGGGGAGTGSYQFENLNLTAYNWPVRDPLYIVIPITFLYAVILVVGLLGNIVTCIVIVRSRYLHTATNYYLFSLAISDLLLLLSGLPAEMHSIWRRYPDVFGEFFCVARGLASETSANATVLTITAFTVERYLAICRPFMLQKWNNKLSRVVRQIIVIWIVSFTLAIPQALQLGLVPFEVANDGTKVPVCMVKKTLIEHSFEIATFVFFVAPMILITALYILIGLTLRNASHVKESKLRLRKSLSSHKREVGQQRVLKMLDHTLLEIHTNYVCVAHPPPRRLTSFN</sequence>